<proteinExistence type="predicted"/>
<dbReference type="EMBL" id="JAFJZO010000036">
    <property type="protein sequence ID" value="KAG5490429.1"/>
    <property type="molecule type" value="Genomic_DNA"/>
</dbReference>
<dbReference type="GO" id="GO:0071006">
    <property type="term" value="C:U2-type catalytic step 1 spliceosome"/>
    <property type="evidence" value="ECO:0007669"/>
    <property type="project" value="TreeGrafter"/>
</dbReference>
<feature type="compositionally biased region" description="Basic and acidic residues" evidence="2">
    <location>
        <begin position="205"/>
        <end position="219"/>
    </location>
</feature>
<feature type="region of interest" description="Disordered" evidence="2">
    <location>
        <begin position="24"/>
        <end position="48"/>
    </location>
</feature>
<keyword evidence="1" id="KW-0175">Coiled coil</keyword>
<feature type="compositionally biased region" description="Low complexity" evidence="2">
    <location>
        <begin position="227"/>
        <end position="261"/>
    </location>
</feature>
<dbReference type="PANTHER" id="PTHR12111">
    <property type="entry name" value="SPLICING FACTOR YJU2"/>
    <property type="match status" value="1"/>
</dbReference>
<organism evidence="3 4">
    <name type="scientific">Porcisia hertigi</name>
    <dbReference type="NCBI Taxonomy" id="2761500"/>
    <lineage>
        <taxon>Eukaryota</taxon>
        <taxon>Discoba</taxon>
        <taxon>Euglenozoa</taxon>
        <taxon>Kinetoplastea</taxon>
        <taxon>Metakinetoplastina</taxon>
        <taxon>Trypanosomatida</taxon>
        <taxon>Trypanosomatidae</taxon>
        <taxon>Leishmaniinae</taxon>
        <taxon>Porcisia</taxon>
    </lineage>
</organism>
<evidence type="ECO:0000256" key="1">
    <source>
        <dbReference type="SAM" id="Coils"/>
    </source>
</evidence>
<keyword evidence="4" id="KW-1185">Reference proteome</keyword>
<feature type="region of interest" description="Disordered" evidence="2">
    <location>
        <begin position="299"/>
        <end position="420"/>
    </location>
</feature>
<sequence length="472" mass="52221">MSKINSTYSSGYYIAPDVDFRKLEEQQRQEKRGKRKHDGAGDNGDDNVKRQTFAIPFDLICEHCQRRIARGSHVYANRRATDKRYLDSIRIWELEILCRFCKGKYYLLTDPETPKDTGGYICDRGCKRVEGDFYSLNKQNQAARAEWERAKEEAELNPLAALEKENEAVRELEERNRQIEEAVEKHAGHDDRDLLAMLRNRPRRDEVYMNELDNDKDGGDANGSGKTGSTSISTSAAAVPAQPPSSSTSPPLPSAFRAGGDSDSDGDGTGGEGEADADERALRAFNEDTERRWRILERQQRARQRQQEQQSTVAETTMPADEGELTRVLARYGGDRRVTAEAQGPDGAKALDSGPFPAAVKTSEPAVAPMSSSGKNNKFFVHTNDHDDDSDSDDELLPTRLRGSHSSKPPHASVSRTTRAVHVTSGAAPFEGSCTRFAAPISISNSHPSPRKGGSFLLRRLADEEEDESGGC</sequence>
<gene>
    <name evidence="3" type="ORF">JKF63_00549</name>
</gene>
<dbReference type="Proteomes" id="UP000674318">
    <property type="component" value="Unassembled WGS sequence"/>
</dbReference>
<dbReference type="OrthoDB" id="674963at2759"/>
<dbReference type="AlphaFoldDB" id="A0A836KX93"/>
<accession>A0A836KX93</accession>
<evidence type="ECO:0008006" key="5">
    <source>
        <dbReference type="Google" id="ProtNLM"/>
    </source>
</evidence>
<reference evidence="3 4" key="1">
    <citation type="submission" date="2021-02" db="EMBL/GenBank/DDBJ databases">
        <title>Porcisia hertigi Genome sequencing and assembly.</title>
        <authorList>
            <person name="Almutairi H."/>
            <person name="Gatherer D."/>
        </authorList>
    </citation>
    <scope>NUCLEOTIDE SEQUENCE [LARGE SCALE GENOMIC DNA]</scope>
    <source>
        <strain evidence="3 4">C119</strain>
    </source>
</reference>
<name>A0A836KX93_9TRYP</name>
<dbReference type="GeneID" id="94286677"/>
<dbReference type="Pfam" id="PF04502">
    <property type="entry name" value="Saf4_Yju2"/>
    <property type="match status" value="1"/>
</dbReference>
<evidence type="ECO:0000313" key="4">
    <source>
        <dbReference type="Proteomes" id="UP000674318"/>
    </source>
</evidence>
<feature type="compositionally biased region" description="Acidic residues" evidence="2">
    <location>
        <begin position="386"/>
        <end position="396"/>
    </location>
</feature>
<feature type="region of interest" description="Disordered" evidence="2">
    <location>
        <begin position="205"/>
        <end position="286"/>
    </location>
</feature>
<feature type="coiled-coil region" evidence="1">
    <location>
        <begin position="137"/>
        <end position="189"/>
    </location>
</feature>
<dbReference type="GO" id="GO:0000398">
    <property type="term" value="P:mRNA splicing, via spliceosome"/>
    <property type="evidence" value="ECO:0007669"/>
    <property type="project" value="InterPro"/>
</dbReference>
<comment type="caution">
    <text evidence="3">The sequence shown here is derived from an EMBL/GenBank/DDBJ whole genome shotgun (WGS) entry which is preliminary data.</text>
</comment>
<evidence type="ECO:0000313" key="3">
    <source>
        <dbReference type="EMBL" id="KAG5490429.1"/>
    </source>
</evidence>
<evidence type="ECO:0000256" key="2">
    <source>
        <dbReference type="SAM" id="MobiDB-lite"/>
    </source>
</evidence>
<dbReference type="KEGG" id="phet:94286677"/>
<dbReference type="PANTHER" id="PTHR12111:SF1">
    <property type="entry name" value="SPLICING FACTOR YJU2"/>
    <property type="match status" value="1"/>
</dbReference>
<dbReference type="RefSeq" id="XP_067752757.1">
    <property type="nucleotide sequence ID" value="XM_067896600.1"/>
</dbReference>
<protein>
    <recommendedName>
        <fullName evidence="5">Coiled-coil domain-containing protein 94</fullName>
    </recommendedName>
</protein>
<dbReference type="InterPro" id="IPR007590">
    <property type="entry name" value="Saf4/Yju2"/>
</dbReference>